<dbReference type="OrthoDB" id="39612at10239"/>
<name>A0A0A8WHW4_9CAUD</name>
<dbReference type="RefSeq" id="YP_009214162.1">
    <property type="nucleotide sequence ID" value="NC_028958.1"/>
</dbReference>
<dbReference type="GeneID" id="26647064"/>
<sequence length="36" mass="4272">MSKLDEIEKAFLNNEFDIGFKIEKEIELVEQLEICI</sequence>
<dbReference type="KEGG" id="vg:26647064"/>
<organism evidence="1 2">
    <name type="scientific">Clostridium phage phiCD146</name>
    <dbReference type="NCBI Taxonomy" id="1582151"/>
    <lineage>
        <taxon>Viruses</taxon>
        <taxon>Duplodnaviria</taxon>
        <taxon>Heunggongvirae</taxon>
        <taxon>Uroviricota</taxon>
        <taxon>Caudoviricetes</taxon>
        <taxon>Leicestervirus</taxon>
        <taxon>Leicestervirus CD146</taxon>
    </lineage>
</organism>
<accession>A0A0A8WHW4</accession>
<dbReference type="Proteomes" id="UP000030730">
    <property type="component" value="Genome"/>
</dbReference>
<dbReference type="EMBL" id="LN681536">
    <property type="protein sequence ID" value="CEK40363.1"/>
    <property type="molecule type" value="Genomic_DNA"/>
</dbReference>
<gene>
    <name evidence="1" type="ORF">PHICD146_20034</name>
</gene>
<keyword evidence="2" id="KW-1185">Reference proteome</keyword>
<proteinExistence type="predicted"/>
<evidence type="ECO:0000313" key="1">
    <source>
        <dbReference type="EMBL" id="CEK40363.1"/>
    </source>
</evidence>
<evidence type="ECO:0000313" key="2">
    <source>
        <dbReference type="Proteomes" id="UP000030730"/>
    </source>
</evidence>
<reference evidence="1 2" key="1">
    <citation type="submission" date="2014-12" db="EMBL/GenBank/DDBJ databases">
        <title>Whole Genome Sequence and Molecular Characterization of Siphoviridae / Myoviridae Phage Infecting Clostridium difficile.</title>
        <authorList>
            <person name="Monot M."/>
        </authorList>
    </citation>
    <scope>NUCLEOTIDE SEQUENCE [LARGE SCALE GENOMIC DNA]</scope>
</reference>
<protein>
    <submittedName>
        <fullName evidence="1">Uncharacterized protein</fullName>
    </submittedName>
</protein>